<dbReference type="Proteomes" id="UP001165367">
    <property type="component" value="Unassembled WGS sequence"/>
</dbReference>
<dbReference type="InterPro" id="IPR008670">
    <property type="entry name" value="CoA_reduct_LuxC"/>
</dbReference>
<evidence type="ECO:0000313" key="2">
    <source>
        <dbReference type="EMBL" id="MCG2615625.1"/>
    </source>
</evidence>
<organism evidence="2 3">
    <name type="scientific">Terrimonas ginsenosidimutans</name>
    <dbReference type="NCBI Taxonomy" id="2908004"/>
    <lineage>
        <taxon>Bacteria</taxon>
        <taxon>Pseudomonadati</taxon>
        <taxon>Bacteroidota</taxon>
        <taxon>Chitinophagia</taxon>
        <taxon>Chitinophagales</taxon>
        <taxon>Chitinophagaceae</taxon>
        <taxon>Terrimonas</taxon>
    </lineage>
</organism>
<protein>
    <submittedName>
        <fullName evidence="2">Acyl-CoA reductase</fullName>
    </submittedName>
</protein>
<evidence type="ECO:0000313" key="3">
    <source>
        <dbReference type="Proteomes" id="UP001165367"/>
    </source>
</evidence>
<dbReference type="RefSeq" id="WP_237873588.1">
    <property type="nucleotide sequence ID" value="NZ_JAKLTR010000009.1"/>
</dbReference>
<gene>
    <name evidence="2" type="ORF">LZZ85_15095</name>
</gene>
<name>A0ABS9KTK5_9BACT</name>
<dbReference type="EMBL" id="JAKLTR010000009">
    <property type="protein sequence ID" value="MCG2615625.1"/>
    <property type="molecule type" value="Genomic_DNA"/>
</dbReference>
<keyword evidence="3" id="KW-1185">Reference proteome</keyword>
<evidence type="ECO:0000256" key="1">
    <source>
        <dbReference type="ARBA" id="ARBA00022857"/>
    </source>
</evidence>
<keyword evidence="1" id="KW-0521">NADP</keyword>
<accession>A0ABS9KTK5</accession>
<proteinExistence type="predicted"/>
<sequence>MNLRQRISLLDQLGQYMRADSTEWMDIKERASRENGWFTPEFVELACKQVADAFLQEQVLDEWTAAYQFPEENPAPKTVGIVMAGNIPLVGFHDLLCVFISGHIAMIKTSSKDKILLPHLVKKLAEWDNSISQLIVFAERLAGCDAYIATGSNNSAGYFDYYFRKYPNIIRRNRTSVAVLTGQESGAELEQLADDVYAYFGLGCRNVTKLYVPAGYGFEPLLNAFRKYNHLFNHHKYKNNYDYNLALHLLNNKYYMSNDSILLVEEKSVFSPISQLNYEYYTDPVALKETLTGNDDLQCVVGSAYTSFGNAQRPRIDDYADGVDTMAFLKGI</sequence>
<comment type="caution">
    <text evidence="2">The sequence shown here is derived from an EMBL/GenBank/DDBJ whole genome shotgun (WGS) entry which is preliminary data.</text>
</comment>
<dbReference type="Pfam" id="PF05893">
    <property type="entry name" value="LuxC"/>
    <property type="match status" value="1"/>
</dbReference>
<reference evidence="2" key="1">
    <citation type="submission" date="2022-01" db="EMBL/GenBank/DDBJ databases">
        <authorList>
            <person name="Jo J.-H."/>
            <person name="Im W.-T."/>
        </authorList>
    </citation>
    <scope>NUCLEOTIDE SEQUENCE</scope>
    <source>
        <strain evidence="2">NA20</strain>
    </source>
</reference>